<dbReference type="Pfam" id="PF00005">
    <property type="entry name" value="ABC_tran"/>
    <property type="match status" value="1"/>
</dbReference>
<evidence type="ECO:0000259" key="9">
    <source>
        <dbReference type="PROSITE" id="PS50893"/>
    </source>
</evidence>
<dbReference type="SMART" id="SM00382">
    <property type="entry name" value="AAA"/>
    <property type="match status" value="1"/>
</dbReference>
<evidence type="ECO:0000256" key="4">
    <source>
        <dbReference type="ARBA" id="ARBA00022475"/>
    </source>
</evidence>
<evidence type="ECO:0000256" key="7">
    <source>
        <dbReference type="ARBA" id="ARBA00022970"/>
    </source>
</evidence>
<evidence type="ECO:0000313" key="10">
    <source>
        <dbReference type="EMBL" id="NKE69254.1"/>
    </source>
</evidence>
<evidence type="ECO:0000256" key="3">
    <source>
        <dbReference type="ARBA" id="ARBA00022448"/>
    </source>
</evidence>
<organism evidence="10 11">
    <name type="scientific">Candidatus Manganitrophus noduliformans</name>
    <dbReference type="NCBI Taxonomy" id="2606439"/>
    <lineage>
        <taxon>Bacteria</taxon>
        <taxon>Pseudomonadati</taxon>
        <taxon>Nitrospirota</taxon>
        <taxon>Nitrospiria</taxon>
        <taxon>Candidatus Troglogloeales</taxon>
        <taxon>Candidatus Manganitrophaceae</taxon>
        <taxon>Candidatus Manganitrophus</taxon>
    </lineage>
</organism>
<evidence type="ECO:0000256" key="2">
    <source>
        <dbReference type="ARBA" id="ARBA00005417"/>
    </source>
</evidence>
<dbReference type="NCBIfam" id="TIGR03005">
    <property type="entry name" value="ectoine_ehuA"/>
    <property type="match status" value="1"/>
</dbReference>
<dbReference type="GO" id="GO:0005886">
    <property type="term" value="C:plasma membrane"/>
    <property type="evidence" value="ECO:0007669"/>
    <property type="project" value="UniProtKB-SubCell"/>
</dbReference>
<evidence type="ECO:0000256" key="1">
    <source>
        <dbReference type="ARBA" id="ARBA00004202"/>
    </source>
</evidence>
<dbReference type="InterPro" id="IPR050086">
    <property type="entry name" value="MetN_ABC_transporter-like"/>
</dbReference>
<comment type="caution">
    <text evidence="10">The sequence shown here is derived from an EMBL/GenBank/DDBJ whole genome shotgun (WGS) entry which is preliminary data.</text>
</comment>
<keyword evidence="3" id="KW-0813">Transport</keyword>
<dbReference type="PIRSF" id="PIRSF039085">
    <property type="entry name" value="ABC_ATPase_HisP"/>
    <property type="match status" value="1"/>
</dbReference>
<dbReference type="AlphaFoldDB" id="A0A7X6DL92"/>
<sequence length="258" mass="29064">MIRMRDVRKSFGDLAVLRGLDLEIPPSQKVALIGPSGSGKSTVLRALMTLEKIDSGTIEIDGDPIWTLVKNGREVPANAAHLRKIRSKVDMVFQQFNLFPHMTVLRNVTEAPIHVLRLPREEAVKNAMALLEQVGLPDKAEAYPAQLSGGQKQRVAIARALAMRPKIMLFDEVTSALDPERVGEVLAVIRRLALETEMTLLIVTHEMGFAREIADRVIFMDEGRIVEDDLPEKIFSEPKHERTREFLKRVLRPLEPPR</sequence>
<dbReference type="GO" id="GO:0015424">
    <property type="term" value="F:ABC-type amino acid transporter activity"/>
    <property type="evidence" value="ECO:0007669"/>
    <property type="project" value="InterPro"/>
</dbReference>
<dbReference type="PANTHER" id="PTHR43166:SF9">
    <property type="entry name" value="GLUTAMATE_ASPARTATE IMPORT ATP-BINDING PROTEIN GLTL"/>
    <property type="match status" value="1"/>
</dbReference>
<dbReference type="GO" id="GO:0016887">
    <property type="term" value="F:ATP hydrolysis activity"/>
    <property type="evidence" value="ECO:0007669"/>
    <property type="project" value="InterPro"/>
</dbReference>
<keyword evidence="8" id="KW-0472">Membrane</keyword>
<reference evidence="10 11" key="1">
    <citation type="journal article" date="2020" name="Nature">
        <title>Bacterial chemolithoautotrophy via manganese oxidation.</title>
        <authorList>
            <person name="Yu H."/>
            <person name="Leadbetter J.R."/>
        </authorList>
    </citation>
    <scope>NUCLEOTIDE SEQUENCE [LARGE SCALE GENOMIC DNA]</scope>
    <source>
        <strain evidence="10 11">Mn-1</strain>
    </source>
</reference>
<name>A0A7X6DL92_9BACT</name>
<dbReference type="InterPro" id="IPR003439">
    <property type="entry name" value="ABC_transporter-like_ATP-bd"/>
</dbReference>
<feature type="domain" description="ABC transporter" evidence="9">
    <location>
        <begin position="2"/>
        <end position="247"/>
    </location>
</feature>
<comment type="subcellular location">
    <subcellularLocation>
        <location evidence="1">Cell membrane</location>
        <topology evidence="1">Peripheral membrane protein</topology>
    </subcellularLocation>
</comment>
<comment type="similarity">
    <text evidence="2">Belongs to the ABC transporter superfamily.</text>
</comment>
<dbReference type="InterPro" id="IPR014343">
    <property type="entry name" value="Ectoine_EhuA"/>
</dbReference>
<evidence type="ECO:0000256" key="5">
    <source>
        <dbReference type="ARBA" id="ARBA00022741"/>
    </source>
</evidence>
<keyword evidence="7" id="KW-0029">Amino-acid transport</keyword>
<gene>
    <name evidence="10" type="primary">ehuA</name>
    <name evidence="10" type="ORF">MNODULE_00610</name>
</gene>
<dbReference type="Gene3D" id="3.40.50.300">
    <property type="entry name" value="P-loop containing nucleotide triphosphate hydrolases"/>
    <property type="match status" value="1"/>
</dbReference>
<dbReference type="InterPro" id="IPR030679">
    <property type="entry name" value="ABC_ATPase_HisP-typ"/>
</dbReference>
<dbReference type="PROSITE" id="PS00211">
    <property type="entry name" value="ABC_TRANSPORTER_1"/>
    <property type="match status" value="1"/>
</dbReference>
<dbReference type="InterPro" id="IPR003593">
    <property type="entry name" value="AAA+_ATPase"/>
</dbReference>
<dbReference type="PROSITE" id="PS50893">
    <property type="entry name" value="ABC_TRANSPORTER_2"/>
    <property type="match status" value="1"/>
</dbReference>
<keyword evidence="6 10" id="KW-0067">ATP-binding</keyword>
<dbReference type="CDD" id="cd03262">
    <property type="entry name" value="ABC_HisP_GlnQ"/>
    <property type="match status" value="1"/>
</dbReference>
<accession>A0A7X6DL92</accession>
<dbReference type="InterPro" id="IPR017871">
    <property type="entry name" value="ABC_transporter-like_CS"/>
</dbReference>
<protein>
    <submittedName>
        <fullName evidence="10">Ectoine/hydroxyectoine ABC transporter ATP-binding protein EhuA</fullName>
    </submittedName>
</protein>
<dbReference type="EMBL" id="VTOW01000001">
    <property type="protein sequence ID" value="NKE69254.1"/>
    <property type="molecule type" value="Genomic_DNA"/>
</dbReference>
<dbReference type="Proteomes" id="UP000534783">
    <property type="component" value="Unassembled WGS sequence"/>
</dbReference>
<dbReference type="SUPFAM" id="SSF52540">
    <property type="entry name" value="P-loop containing nucleoside triphosphate hydrolases"/>
    <property type="match status" value="1"/>
</dbReference>
<keyword evidence="5" id="KW-0547">Nucleotide-binding</keyword>
<dbReference type="GO" id="GO:0005524">
    <property type="term" value="F:ATP binding"/>
    <property type="evidence" value="ECO:0007669"/>
    <property type="project" value="UniProtKB-KW"/>
</dbReference>
<keyword evidence="4" id="KW-1003">Cell membrane</keyword>
<evidence type="ECO:0000256" key="6">
    <source>
        <dbReference type="ARBA" id="ARBA00022840"/>
    </source>
</evidence>
<dbReference type="FunFam" id="3.40.50.300:FF:000020">
    <property type="entry name" value="Amino acid ABC transporter ATP-binding component"/>
    <property type="match status" value="1"/>
</dbReference>
<dbReference type="PANTHER" id="PTHR43166">
    <property type="entry name" value="AMINO ACID IMPORT ATP-BINDING PROTEIN"/>
    <property type="match status" value="1"/>
</dbReference>
<evidence type="ECO:0000256" key="8">
    <source>
        <dbReference type="ARBA" id="ARBA00023136"/>
    </source>
</evidence>
<dbReference type="InterPro" id="IPR027417">
    <property type="entry name" value="P-loop_NTPase"/>
</dbReference>
<keyword evidence="11" id="KW-1185">Reference proteome</keyword>
<proteinExistence type="inferred from homology"/>
<evidence type="ECO:0000313" key="11">
    <source>
        <dbReference type="Proteomes" id="UP000534783"/>
    </source>
</evidence>